<dbReference type="PRINTS" id="PR01011">
    <property type="entry name" value="GLUTPROXDASE"/>
</dbReference>
<accession>E1IDP8</accession>
<dbReference type="FunFam" id="3.40.30.10:FF:000010">
    <property type="entry name" value="Glutathione peroxidase"/>
    <property type="match status" value="1"/>
</dbReference>
<organism evidence="6 7">
    <name type="scientific">Oscillochloris trichoides DG-6</name>
    <dbReference type="NCBI Taxonomy" id="765420"/>
    <lineage>
        <taxon>Bacteria</taxon>
        <taxon>Bacillati</taxon>
        <taxon>Chloroflexota</taxon>
        <taxon>Chloroflexia</taxon>
        <taxon>Chloroflexales</taxon>
        <taxon>Chloroflexineae</taxon>
        <taxon>Oscillochloridaceae</taxon>
        <taxon>Oscillochloris</taxon>
    </lineage>
</organism>
<dbReference type="HOGENOM" id="CLU_029507_2_2_0"/>
<dbReference type="PROSITE" id="PS51355">
    <property type="entry name" value="GLUTATHIONE_PEROXID_3"/>
    <property type="match status" value="1"/>
</dbReference>
<gene>
    <name evidence="6" type="ORF">OSCT_1449</name>
</gene>
<protein>
    <recommendedName>
        <fullName evidence="5">Glutathione peroxidase</fullName>
    </recommendedName>
</protein>
<dbReference type="Pfam" id="PF00255">
    <property type="entry name" value="GSHPx"/>
    <property type="match status" value="1"/>
</dbReference>
<evidence type="ECO:0000313" key="6">
    <source>
        <dbReference type="EMBL" id="EFO80676.1"/>
    </source>
</evidence>
<dbReference type="Gene3D" id="3.40.30.10">
    <property type="entry name" value="Glutaredoxin"/>
    <property type="match status" value="1"/>
</dbReference>
<dbReference type="CDD" id="cd00340">
    <property type="entry name" value="GSH_Peroxidase"/>
    <property type="match status" value="1"/>
</dbReference>
<proteinExistence type="inferred from homology"/>
<evidence type="ECO:0000256" key="2">
    <source>
        <dbReference type="ARBA" id="ARBA00022559"/>
    </source>
</evidence>
<dbReference type="SUPFAM" id="SSF52833">
    <property type="entry name" value="Thioredoxin-like"/>
    <property type="match status" value="1"/>
</dbReference>
<keyword evidence="2 5" id="KW-0575">Peroxidase</keyword>
<dbReference type="InterPro" id="IPR036249">
    <property type="entry name" value="Thioredoxin-like_sf"/>
</dbReference>
<dbReference type="GO" id="GO:0034599">
    <property type="term" value="P:cellular response to oxidative stress"/>
    <property type="evidence" value="ECO:0007669"/>
    <property type="project" value="TreeGrafter"/>
</dbReference>
<dbReference type="PANTHER" id="PTHR11592">
    <property type="entry name" value="GLUTATHIONE PEROXIDASE"/>
    <property type="match status" value="1"/>
</dbReference>
<dbReference type="Proteomes" id="UP000054010">
    <property type="component" value="Unassembled WGS sequence"/>
</dbReference>
<dbReference type="EMBL" id="ADVR01000043">
    <property type="protein sequence ID" value="EFO80676.1"/>
    <property type="molecule type" value="Genomic_DNA"/>
</dbReference>
<dbReference type="InterPro" id="IPR029760">
    <property type="entry name" value="GPX_CS"/>
</dbReference>
<dbReference type="AlphaFoldDB" id="E1IDP8"/>
<dbReference type="STRING" id="765420.OSCT_1449"/>
<keyword evidence="3 5" id="KW-0560">Oxidoreductase</keyword>
<dbReference type="GO" id="GO:0004601">
    <property type="term" value="F:peroxidase activity"/>
    <property type="evidence" value="ECO:0007669"/>
    <property type="project" value="UniProtKB-KW"/>
</dbReference>
<dbReference type="eggNOG" id="COG0386">
    <property type="taxonomic scope" value="Bacteria"/>
</dbReference>
<keyword evidence="7" id="KW-1185">Reference proteome</keyword>
<reference evidence="6 7" key="1">
    <citation type="journal article" date="2011" name="J. Bacteriol.">
        <title>Draft genome sequence of the anoxygenic filamentous phototrophic bacterium Oscillochloris trichoides subsp. DG-6.</title>
        <authorList>
            <person name="Kuznetsov B.B."/>
            <person name="Ivanovsky R.N."/>
            <person name="Keppen O.I."/>
            <person name="Sukhacheva M.V."/>
            <person name="Bumazhkin B.K."/>
            <person name="Patutina E.O."/>
            <person name="Beletsky A.V."/>
            <person name="Mardanov A.V."/>
            <person name="Baslerov R.V."/>
            <person name="Panteleeva A.N."/>
            <person name="Kolganova T.V."/>
            <person name="Ravin N.V."/>
            <person name="Skryabin K.G."/>
        </authorList>
    </citation>
    <scope>NUCLEOTIDE SEQUENCE [LARGE SCALE GENOMIC DNA]</scope>
    <source>
        <strain evidence="6 7">DG-6</strain>
    </source>
</reference>
<dbReference type="OrthoDB" id="9809733at2"/>
<dbReference type="PANTHER" id="PTHR11592:SF78">
    <property type="entry name" value="GLUTATHIONE PEROXIDASE"/>
    <property type="match status" value="1"/>
</dbReference>
<evidence type="ECO:0000256" key="5">
    <source>
        <dbReference type="RuleBase" id="RU000499"/>
    </source>
</evidence>
<evidence type="ECO:0000313" key="7">
    <source>
        <dbReference type="Proteomes" id="UP000054010"/>
    </source>
</evidence>
<comment type="caution">
    <text evidence="6">The sequence shown here is derived from an EMBL/GenBank/DDBJ whole genome shotgun (WGS) entry which is preliminary data.</text>
</comment>
<dbReference type="PROSITE" id="PS00763">
    <property type="entry name" value="GLUTATHIONE_PEROXID_2"/>
    <property type="match status" value="1"/>
</dbReference>
<evidence type="ECO:0000256" key="4">
    <source>
        <dbReference type="PIRSR" id="PIRSR000303-1"/>
    </source>
</evidence>
<feature type="active site" evidence="4">
    <location>
        <position position="35"/>
    </location>
</feature>
<evidence type="ECO:0000256" key="1">
    <source>
        <dbReference type="ARBA" id="ARBA00006926"/>
    </source>
</evidence>
<dbReference type="PIRSF" id="PIRSF000303">
    <property type="entry name" value="Glutathion_perox"/>
    <property type="match status" value="1"/>
</dbReference>
<name>E1IDP8_9CHLR</name>
<dbReference type="InterPro" id="IPR000889">
    <property type="entry name" value="Glutathione_peroxidase"/>
</dbReference>
<evidence type="ECO:0000256" key="3">
    <source>
        <dbReference type="ARBA" id="ARBA00023002"/>
    </source>
</evidence>
<sequence length="160" mass="17929">MSFYDYSATLLNGTEQPMSAYQGKVVVVVNVASKCGFSPQYAGLEAVYQRHKDAGLVILGFPCNQFANQEPGSAEEIREFCSLNYGVTFPIFSKVDVNGPDTHPLYVYLKDQQPGFLGSHAIKWNFTKFLIDRNGVVRRRYAPTDLPEWVEQDALPLLKA</sequence>
<comment type="similarity">
    <text evidence="1 5">Belongs to the glutathione peroxidase family.</text>
</comment>